<gene>
    <name evidence="1" type="primary">Cni-F55C12.6</name>
    <name evidence="1" type="synonym">Cnig_chr_II.g6251</name>
    <name evidence="1" type="ORF">B9Z55_006251</name>
</gene>
<evidence type="ECO:0000313" key="2">
    <source>
        <dbReference type="Proteomes" id="UP000230233"/>
    </source>
</evidence>
<dbReference type="EMBL" id="PDUG01000002">
    <property type="protein sequence ID" value="PIC46617.1"/>
    <property type="molecule type" value="Genomic_DNA"/>
</dbReference>
<reference evidence="1" key="1">
    <citation type="journal article" date="2018" name="Science">
        <title>Rapid genome shrinkage in a self-fertile nematode reveals sperm competition proteins.</title>
        <authorList>
            <person name="Yin D."/>
            <person name="Schwarz E.M."/>
            <person name="Thomas C.G."/>
            <person name="Felde R.L."/>
            <person name="Korf I.F."/>
            <person name="Cutter A.D."/>
            <person name="Schartner C.M."/>
            <person name="Ralston E.J."/>
            <person name="Meyer B.J."/>
            <person name="Haag E.S."/>
        </authorList>
    </citation>
    <scope>NUCLEOTIDE SEQUENCE</scope>
    <source>
        <strain evidence="1">JU1422</strain>
    </source>
</reference>
<organism evidence="1 2">
    <name type="scientific">Caenorhabditis nigoni</name>
    <dbReference type="NCBI Taxonomy" id="1611254"/>
    <lineage>
        <taxon>Eukaryota</taxon>
        <taxon>Metazoa</taxon>
        <taxon>Ecdysozoa</taxon>
        <taxon>Nematoda</taxon>
        <taxon>Chromadorea</taxon>
        <taxon>Rhabditida</taxon>
        <taxon>Rhabditina</taxon>
        <taxon>Rhabditomorpha</taxon>
        <taxon>Rhabditoidea</taxon>
        <taxon>Rhabditidae</taxon>
        <taxon>Peloderinae</taxon>
        <taxon>Caenorhabditis</taxon>
    </lineage>
</organism>
<dbReference type="OrthoDB" id="6418983at2759"/>
<evidence type="ECO:0000313" key="1">
    <source>
        <dbReference type="EMBL" id="PIC46617.1"/>
    </source>
</evidence>
<comment type="caution">
    <text evidence="1">The sequence shown here is derived from an EMBL/GenBank/DDBJ whole genome shotgun (WGS) entry which is preliminary data.</text>
</comment>
<dbReference type="Proteomes" id="UP000230233">
    <property type="component" value="Chromosome II"/>
</dbReference>
<accession>A0A2G5V4D9</accession>
<protein>
    <submittedName>
        <fullName evidence="1">Uncharacterized protein</fullName>
    </submittedName>
</protein>
<sequence length="102" mass="11801">MFPSRYIHTKWRHSGPTKHSSTTSWEFLYENLSKKNYNYDNYQQNNYRCAHGACTRSRCSENSNGYGSCCCHGNYCNSGFDFSKTAVSSMILTIVSVVYMYL</sequence>
<keyword evidence="2" id="KW-1185">Reference proteome</keyword>
<proteinExistence type="predicted"/>
<name>A0A2G5V4D9_9PELO</name>
<dbReference type="AlphaFoldDB" id="A0A2G5V4D9"/>